<dbReference type="Proteomes" id="UP000241436">
    <property type="component" value="Unassembled WGS sequence"/>
</dbReference>
<proteinExistence type="inferred from homology"/>
<name>A0A2T4TXT5_9BACT</name>
<organism evidence="2 3">
    <name type="scientific">Candidatus Methylomirabilis limnetica</name>
    <dbReference type="NCBI Taxonomy" id="2033718"/>
    <lineage>
        <taxon>Bacteria</taxon>
        <taxon>Candidatus Methylomirabilota</taxon>
        <taxon>Candidatus Methylomirabilia</taxon>
        <taxon>Candidatus Methylomirabilales</taxon>
        <taxon>Candidatus Methylomirabilaceae</taxon>
        <taxon>Candidatus Methylomirabilis</taxon>
    </lineage>
</organism>
<evidence type="ECO:0008006" key="4">
    <source>
        <dbReference type="Google" id="ProtNLM"/>
    </source>
</evidence>
<gene>
    <name evidence="2" type="ORF">CLG94_09110</name>
</gene>
<comment type="similarity">
    <text evidence="1">Belongs to the UPF0236 family.</text>
</comment>
<sequence length="247" mass="27297">MGRAGKQAEGSAKTREVKLCTVWSAEGRAADGTPMRDKGSVTYSAAIESAAQRDVDEQPSAFAARVEREATRRGFERAGRQAVLGDGAPWIWNMADEYFPDAVQIVDRFHAKQHLSDVGKAIYGPTSELAGQWRRQRCDELDEGRLDALLQALRTHTATHDEARKCVDYVERNRDRMRYPEFLAHGLCTSTGVVEAGCKVAIGTRLKRAGMHWTVRGANAIIALRCAKLSGRFEDFWERRSAAAAAG</sequence>
<protein>
    <recommendedName>
        <fullName evidence="4">ISKra4 family transposase</fullName>
    </recommendedName>
</protein>
<keyword evidence="3" id="KW-1185">Reference proteome</keyword>
<dbReference type="InterPro" id="IPR009620">
    <property type="entry name" value="UPF0236"/>
</dbReference>
<evidence type="ECO:0000313" key="2">
    <source>
        <dbReference type="EMBL" id="PTL35899.1"/>
    </source>
</evidence>
<dbReference type="AlphaFoldDB" id="A0A2T4TXT5"/>
<dbReference type="EMBL" id="NVQC01000022">
    <property type="protein sequence ID" value="PTL35899.1"/>
    <property type="molecule type" value="Genomic_DNA"/>
</dbReference>
<reference evidence="2 3" key="1">
    <citation type="submission" date="2017-09" db="EMBL/GenBank/DDBJ databases">
        <title>Bloom of a denitrifying methanotroph, Candidatus Methylomirabilis limnetica, in a deep stratified lake.</title>
        <authorList>
            <person name="Graf J.S."/>
            <person name="Marchant H.K."/>
            <person name="Tienken D."/>
            <person name="Hach P.F."/>
            <person name="Brand A."/>
            <person name="Schubert C.J."/>
            <person name="Kuypers M.M."/>
            <person name="Milucka J."/>
        </authorList>
    </citation>
    <scope>NUCLEOTIDE SEQUENCE [LARGE SCALE GENOMIC DNA]</scope>
    <source>
        <strain evidence="2 3">Zug</strain>
    </source>
</reference>
<comment type="caution">
    <text evidence="2">The sequence shown here is derived from an EMBL/GenBank/DDBJ whole genome shotgun (WGS) entry which is preliminary data.</text>
</comment>
<reference evidence="3" key="2">
    <citation type="journal article" date="2018" name="Environ. Microbiol.">
        <title>Bloom of a denitrifying methanotroph, 'Candidatus Methylomirabilis limnetica', in a deep stratified lake.</title>
        <authorList>
            <person name="Graf J.S."/>
            <person name="Mayr M.J."/>
            <person name="Marchant H.K."/>
            <person name="Tienken D."/>
            <person name="Hach P.F."/>
            <person name="Brand A."/>
            <person name="Schubert C.J."/>
            <person name="Kuypers M.M."/>
            <person name="Milucka J."/>
        </authorList>
    </citation>
    <scope>NUCLEOTIDE SEQUENCE [LARGE SCALE GENOMIC DNA]</scope>
    <source>
        <strain evidence="3">Zug</strain>
    </source>
</reference>
<evidence type="ECO:0000256" key="1">
    <source>
        <dbReference type="ARBA" id="ARBA00006539"/>
    </source>
</evidence>
<accession>A0A2T4TXT5</accession>
<evidence type="ECO:0000313" key="3">
    <source>
        <dbReference type="Proteomes" id="UP000241436"/>
    </source>
</evidence>
<dbReference type="Pfam" id="PF06782">
    <property type="entry name" value="UPF0236"/>
    <property type="match status" value="1"/>
</dbReference>